<dbReference type="Gene3D" id="1.25.40.10">
    <property type="entry name" value="Tetratricopeptide repeat domain"/>
    <property type="match status" value="2"/>
</dbReference>
<protein>
    <recommendedName>
        <fullName evidence="4">MalT-like TPR region domain-containing protein</fullName>
    </recommendedName>
</protein>
<dbReference type="GO" id="GO:0005739">
    <property type="term" value="C:mitochondrion"/>
    <property type="evidence" value="ECO:0007669"/>
    <property type="project" value="TreeGrafter"/>
</dbReference>
<dbReference type="PANTHER" id="PTHR47868">
    <property type="entry name" value="OS05G0457700 PROTEIN"/>
    <property type="match status" value="1"/>
</dbReference>
<feature type="region of interest" description="Disordered" evidence="1">
    <location>
        <begin position="19"/>
        <end position="41"/>
    </location>
</feature>
<accession>A0A3S3NC28</accession>
<dbReference type="OrthoDB" id="1892356at2759"/>
<dbReference type="SUPFAM" id="SSF48452">
    <property type="entry name" value="TPR-like"/>
    <property type="match status" value="1"/>
</dbReference>
<organism evidence="2 3">
    <name type="scientific">Cinnamomum micranthum f. kanehirae</name>
    <dbReference type="NCBI Taxonomy" id="337451"/>
    <lineage>
        <taxon>Eukaryota</taxon>
        <taxon>Viridiplantae</taxon>
        <taxon>Streptophyta</taxon>
        <taxon>Embryophyta</taxon>
        <taxon>Tracheophyta</taxon>
        <taxon>Spermatophyta</taxon>
        <taxon>Magnoliopsida</taxon>
        <taxon>Magnoliidae</taxon>
        <taxon>Laurales</taxon>
        <taxon>Lauraceae</taxon>
        <taxon>Cinnamomum</taxon>
    </lineage>
</organism>
<dbReference type="AlphaFoldDB" id="A0A3S3NC28"/>
<dbReference type="Pfam" id="PF13374">
    <property type="entry name" value="TPR_10"/>
    <property type="match status" value="1"/>
</dbReference>
<dbReference type="InterPro" id="IPR011990">
    <property type="entry name" value="TPR-like_helical_dom_sf"/>
</dbReference>
<proteinExistence type="predicted"/>
<name>A0A3S3NC28_9MAGN</name>
<evidence type="ECO:0008006" key="4">
    <source>
        <dbReference type="Google" id="ProtNLM"/>
    </source>
</evidence>
<evidence type="ECO:0000313" key="2">
    <source>
        <dbReference type="EMBL" id="RWR76705.1"/>
    </source>
</evidence>
<evidence type="ECO:0000256" key="1">
    <source>
        <dbReference type="SAM" id="MobiDB-lite"/>
    </source>
</evidence>
<sequence length="429" mass="46947">MFRLAIRRAATSAPSLSRLQKPLWGSHPSTVRSFGTTNGSDSSNPVALQMINYALGHARTQKSEESYAQALLVLEQGLANLRQADSADEDGVGMVLLAMSTLLSEREQFNDAMEKLQMVLDLGRSSLGMRVAAYEGLIGLHLEAGQDVTSSILADKCLQLFTSRPENEGNAIEDLYIRANAIKGLVELVVGNIVSAELHFRMHQFNDLLEDKWYMGNVALSHGEFLHATGHFALAKDFYQKAVKASEIHGSSEASTLAAANIISGEVSLEATCALGQLATHSGNFTDAEEILTKALTKAEEHFGSSHPNVGVVLTCIAIMFGHKAKMERSSSILIQEGLYRRAIDLLKAPSLDFEVAEMPAARRDILALARGGYAEVLCVQQNRKGEGERMKKWAEYVWRNRRLSLADALEITEPSKVAIIDARVHRVI</sequence>
<feature type="compositionally biased region" description="Polar residues" evidence="1">
    <location>
        <begin position="27"/>
        <end position="41"/>
    </location>
</feature>
<evidence type="ECO:0000313" key="3">
    <source>
        <dbReference type="Proteomes" id="UP000283530"/>
    </source>
</evidence>
<dbReference type="Proteomes" id="UP000283530">
    <property type="component" value="Unassembled WGS sequence"/>
</dbReference>
<keyword evidence="3" id="KW-1185">Reference proteome</keyword>
<comment type="caution">
    <text evidence="2">The sequence shown here is derived from an EMBL/GenBank/DDBJ whole genome shotgun (WGS) entry which is preliminary data.</text>
</comment>
<dbReference type="EMBL" id="QPKB01000002">
    <property type="protein sequence ID" value="RWR76705.1"/>
    <property type="molecule type" value="Genomic_DNA"/>
</dbReference>
<gene>
    <name evidence="2" type="ORF">CKAN_00516000</name>
</gene>
<dbReference type="PANTHER" id="PTHR47868:SF2">
    <property type="entry name" value="OS05G0457700 PROTEIN"/>
    <property type="match status" value="1"/>
</dbReference>
<reference evidence="2 3" key="1">
    <citation type="journal article" date="2019" name="Nat. Plants">
        <title>Stout camphor tree genome fills gaps in understanding of flowering plant genome evolution.</title>
        <authorList>
            <person name="Chaw S.M."/>
            <person name="Liu Y.C."/>
            <person name="Wu Y.W."/>
            <person name="Wang H.Y."/>
            <person name="Lin C.I."/>
            <person name="Wu C.S."/>
            <person name="Ke H.M."/>
            <person name="Chang L.Y."/>
            <person name="Hsu C.Y."/>
            <person name="Yang H.T."/>
            <person name="Sudianto E."/>
            <person name="Hsu M.H."/>
            <person name="Wu K.P."/>
            <person name="Wang L.N."/>
            <person name="Leebens-Mack J.H."/>
            <person name="Tsai I.J."/>
        </authorList>
    </citation>
    <scope>NUCLEOTIDE SEQUENCE [LARGE SCALE GENOMIC DNA]</scope>
    <source>
        <strain evidence="3">cv. Chaw 1501</strain>
        <tissue evidence="2">Young leaves</tissue>
    </source>
</reference>